<dbReference type="GO" id="GO:0071949">
    <property type="term" value="F:FAD binding"/>
    <property type="evidence" value="ECO:0007669"/>
    <property type="project" value="InterPro"/>
</dbReference>
<comment type="similarity">
    <text evidence="2">Belongs to the paxM FAD-dependent monooxygenase family.</text>
</comment>
<evidence type="ECO:0000259" key="6">
    <source>
        <dbReference type="Pfam" id="PF01494"/>
    </source>
</evidence>
<evidence type="ECO:0000256" key="1">
    <source>
        <dbReference type="ARBA" id="ARBA00001974"/>
    </source>
</evidence>
<evidence type="ECO:0000313" key="7">
    <source>
        <dbReference type="EMBL" id="KAK4227462.1"/>
    </source>
</evidence>
<dbReference type="Gene3D" id="3.50.50.60">
    <property type="entry name" value="FAD/NAD(P)-binding domain"/>
    <property type="match status" value="1"/>
</dbReference>
<protein>
    <recommendedName>
        <fullName evidence="6">FAD-binding domain-containing protein</fullName>
    </recommendedName>
</protein>
<dbReference type="PANTHER" id="PTHR47356:SF2">
    <property type="entry name" value="FAD-BINDING DOMAIN-CONTAINING PROTEIN-RELATED"/>
    <property type="match status" value="1"/>
</dbReference>
<dbReference type="Pfam" id="PF01494">
    <property type="entry name" value="FAD_binding_3"/>
    <property type="match status" value="1"/>
</dbReference>
<dbReference type="SUPFAM" id="SSF51905">
    <property type="entry name" value="FAD/NAD(P)-binding domain"/>
    <property type="match status" value="1"/>
</dbReference>
<dbReference type="PANTHER" id="PTHR47356">
    <property type="entry name" value="FAD-DEPENDENT MONOOXYGENASE ASQG-RELATED"/>
    <property type="match status" value="1"/>
</dbReference>
<dbReference type="EMBL" id="MU865331">
    <property type="protein sequence ID" value="KAK4227462.1"/>
    <property type="molecule type" value="Genomic_DNA"/>
</dbReference>
<reference evidence="7" key="2">
    <citation type="submission" date="2023-05" db="EMBL/GenBank/DDBJ databases">
        <authorList>
            <consortium name="Lawrence Berkeley National Laboratory"/>
            <person name="Steindorff A."/>
            <person name="Hensen N."/>
            <person name="Bonometti L."/>
            <person name="Westerberg I."/>
            <person name="Brannstrom I.O."/>
            <person name="Guillou S."/>
            <person name="Cros-Aarteil S."/>
            <person name="Calhoun S."/>
            <person name="Haridas S."/>
            <person name="Kuo A."/>
            <person name="Mondo S."/>
            <person name="Pangilinan J."/>
            <person name="Riley R."/>
            <person name="Labutti K."/>
            <person name="Andreopoulos B."/>
            <person name="Lipzen A."/>
            <person name="Chen C."/>
            <person name="Yanf M."/>
            <person name="Daum C."/>
            <person name="Ng V."/>
            <person name="Clum A."/>
            <person name="Ohm R."/>
            <person name="Martin F."/>
            <person name="Silar P."/>
            <person name="Natvig D."/>
            <person name="Lalanne C."/>
            <person name="Gautier V."/>
            <person name="Ament-Velasquez S.L."/>
            <person name="Kruys A."/>
            <person name="Hutchinson M.I."/>
            <person name="Powell A.J."/>
            <person name="Barry K."/>
            <person name="Miller A.N."/>
            <person name="Grigoriev I.V."/>
            <person name="Debuchy R."/>
            <person name="Gladieux P."/>
            <person name="Thoren M.H."/>
            <person name="Johannesson H."/>
        </authorList>
    </citation>
    <scope>NUCLEOTIDE SEQUENCE</scope>
    <source>
        <strain evidence="7">CBS 990.96</strain>
    </source>
</reference>
<proteinExistence type="inferred from homology"/>
<keyword evidence="4" id="KW-0274">FAD</keyword>
<dbReference type="GO" id="GO:0004497">
    <property type="term" value="F:monooxygenase activity"/>
    <property type="evidence" value="ECO:0007669"/>
    <property type="project" value="InterPro"/>
</dbReference>
<reference evidence="7" key="1">
    <citation type="journal article" date="2023" name="Mol. Phylogenet. Evol.">
        <title>Genome-scale phylogeny and comparative genomics of the fungal order Sordariales.</title>
        <authorList>
            <person name="Hensen N."/>
            <person name="Bonometti L."/>
            <person name="Westerberg I."/>
            <person name="Brannstrom I.O."/>
            <person name="Guillou S."/>
            <person name="Cros-Aarteil S."/>
            <person name="Calhoun S."/>
            <person name="Haridas S."/>
            <person name="Kuo A."/>
            <person name="Mondo S."/>
            <person name="Pangilinan J."/>
            <person name="Riley R."/>
            <person name="LaButti K."/>
            <person name="Andreopoulos B."/>
            <person name="Lipzen A."/>
            <person name="Chen C."/>
            <person name="Yan M."/>
            <person name="Daum C."/>
            <person name="Ng V."/>
            <person name="Clum A."/>
            <person name="Steindorff A."/>
            <person name="Ohm R.A."/>
            <person name="Martin F."/>
            <person name="Silar P."/>
            <person name="Natvig D.O."/>
            <person name="Lalanne C."/>
            <person name="Gautier V."/>
            <person name="Ament-Velasquez S.L."/>
            <person name="Kruys A."/>
            <person name="Hutchinson M.I."/>
            <person name="Powell A.J."/>
            <person name="Barry K."/>
            <person name="Miller A.N."/>
            <person name="Grigoriev I.V."/>
            <person name="Debuchy R."/>
            <person name="Gladieux P."/>
            <person name="Hiltunen Thoren M."/>
            <person name="Johannesson H."/>
        </authorList>
    </citation>
    <scope>NUCLEOTIDE SEQUENCE</scope>
    <source>
        <strain evidence="7">CBS 990.96</strain>
    </source>
</reference>
<evidence type="ECO:0000256" key="4">
    <source>
        <dbReference type="ARBA" id="ARBA00022827"/>
    </source>
</evidence>
<keyword evidence="5" id="KW-0560">Oxidoreductase</keyword>
<dbReference type="InterPro" id="IPR050562">
    <property type="entry name" value="FAD_mOase_fung"/>
</dbReference>
<dbReference type="Proteomes" id="UP001301958">
    <property type="component" value="Unassembled WGS sequence"/>
</dbReference>
<name>A0AAN7GYZ5_9PEZI</name>
<keyword evidence="8" id="KW-1185">Reference proteome</keyword>
<dbReference type="AlphaFoldDB" id="A0AAN7GYZ5"/>
<dbReference type="InterPro" id="IPR002938">
    <property type="entry name" value="FAD-bd"/>
</dbReference>
<gene>
    <name evidence="7" type="ORF">QBC38DRAFT_536526</name>
</gene>
<evidence type="ECO:0000256" key="2">
    <source>
        <dbReference type="ARBA" id="ARBA00007992"/>
    </source>
</evidence>
<feature type="domain" description="FAD-binding" evidence="6">
    <location>
        <begin position="7"/>
        <end position="340"/>
    </location>
</feature>
<comment type="cofactor">
    <cofactor evidence="1">
        <name>FAD</name>
        <dbReference type="ChEBI" id="CHEBI:57692"/>
    </cofactor>
</comment>
<comment type="caution">
    <text evidence="7">The sequence shown here is derived from an EMBL/GenBank/DDBJ whole genome shotgun (WGS) entry which is preliminary data.</text>
</comment>
<evidence type="ECO:0000256" key="3">
    <source>
        <dbReference type="ARBA" id="ARBA00022630"/>
    </source>
</evidence>
<accession>A0AAN7GYZ5</accession>
<sequence length="439" mass="48434">MAEEKKFSVIIVGAGPVGLTAAHALSKAGIDFTILEKRETVEEDIGATIILMPHGLRVLFQLGLEETLREEGSEFQNAAFQTIADAKVTKYTFFPRAKLISLLYNSLPGSHRSRILTNKKVSSIITNPDSSSDISNRVTVTCSDGTSYSSTIIIGADGIHSQVRQAMYSEPSPFKANYRILWFSIPRPDSIPSTSGFEAHGKDFLSQCLNTKEESFMIVYQRIPSHLKPPITKHVVYTEKDIEDLAKECGSTPLGESGLTLKDVWHQKLRPAGMANLEEGVLKKWSCGKGKIVLVGDAAHKITPNQGLGLNDGIMDVVGLVNELRKVKDGEEEGELQEAFNRYQNIREGWAIRDMQTSGFSLELGSWKKGWLVWRVLTGLMGIPGVEGFLLGRMYNELFAASGLVLEGEGCEREEGEFFEGRVKWVYSIPRGEGKGGDE</sequence>
<keyword evidence="3" id="KW-0285">Flavoprotein</keyword>
<organism evidence="7 8">
    <name type="scientific">Podospora fimiseda</name>
    <dbReference type="NCBI Taxonomy" id="252190"/>
    <lineage>
        <taxon>Eukaryota</taxon>
        <taxon>Fungi</taxon>
        <taxon>Dikarya</taxon>
        <taxon>Ascomycota</taxon>
        <taxon>Pezizomycotina</taxon>
        <taxon>Sordariomycetes</taxon>
        <taxon>Sordariomycetidae</taxon>
        <taxon>Sordariales</taxon>
        <taxon>Podosporaceae</taxon>
        <taxon>Podospora</taxon>
    </lineage>
</organism>
<dbReference type="InterPro" id="IPR036188">
    <property type="entry name" value="FAD/NAD-bd_sf"/>
</dbReference>
<evidence type="ECO:0000313" key="8">
    <source>
        <dbReference type="Proteomes" id="UP001301958"/>
    </source>
</evidence>
<evidence type="ECO:0000256" key="5">
    <source>
        <dbReference type="ARBA" id="ARBA00023002"/>
    </source>
</evidence>
<dbReference type="PRINTS" id="PR00420">
    <property type="entry name" value="RNGMNOXGNASE"/>
</dbReference>